<dbReference type="EMBL" id="CP053840">
    <property type="protein sequence ID" value="QKF65737.1"/>
    <property type="molecule type" value="Genomic_DNA"/>
</dbReference>
<dbReference type="KEGG" id="avp:AVENP_0157"/>
<evidence type="ECO:0000256" key="1">
    <source>
        <dbReference type="SAM" id="SignalP"/>
    </source>
</evidence>
<evidence type="ECO:0000313" key="3">
    <source>
        <dbReference type="Proteomes" id="UP000503482"/>
    </source>
</evidence>
<feature type="chain" id="PRO_5042108861" description="DUF3298 domain-containing protein" evidence="1">
    <location>
        <begin position="18"/>
        <end position="252"/>
    </location>
</feature>
<proteinExistence type="predicted"/>
<accession>A0AAE7E388</accession>
<evidence type="ECO:0008006" key="4">
    <source>
        <dbReference type="Google" id="ProtNLM"/>
    </source>
</evidence>
<name>A0AAE7E388_9BACT</name>
<sequence length="252" mass="29344">MIKNFFYSILLFIPLFAVDTLTVDNLTAQKQDTLYIQNMIEIEENIAKNFEKYLLTEYSIPTMEKLISDDYLGSNFSVINKMGENIDFKDSSLLQLKYAVTKDAYRKKRDLTVGIDNYIIQLYNRDLYRNYTYAYDDTTDNSKSYIEFKLKSAEAKTIFKILNSGSTIAKTCIDSLKNTYCNYDTNSIRWYNSASNWIEYDKKNFEDGNVTVVSSSVINDPKLDNLKVGVYIFIQNTSRYVKLIDNKILKVD</sequence>
<organism evidence="2 3">
    <name type="scientific">Arcobacter venerupis</name>
    <dbReference type="NCBI Taxonomy" id="1054033"/>
    <lineage>
        <taxon>Bacteria</taxon>
        <taxon>Pseudomonadati</taxon>
        <taxon>Campylobacterota</taxon>
        <taxon>Epsilonproteobacteria</taxon>
        <taxon>Campylobacterales</taxon>
        <taxon>Arcobacteraceae</taxon>
        <taxon>Arcobacter</taxon>
    </lineage>
</organism>
<gene>
    <name evidence="2" type="ORF">AVENP_0157</name>
</gene>
<keyword evidence="3" id="KW-1185">Reference proteome</keyword>
<feature type="signal peptide" evidence="1">
    <location>
        <begin position="1"/>
        <end position="17"/>
    </location>
</feature>
<protein>
    <recommendedName>
        <fullName evidence="4">DUF3298 domain-containing protein</fullName>
    </recommendedName>
</protein>
<evidence type="ECO:0000313" key="2">
    <source>
        <dbReference type="EMBL" id="QKF65737.1"/>
    </source>
</evidence>
<keyword evidence="1" id="KW-0732">Signal</keyword>
<dbReference type="RefSeq" id="WP_128358308.1">
    <property type="nucleotide sequence ID" value="NZ_CP053840.1"/>
</dbReference>
<reference evidence="2 3" key="1">
    <citation type="submission" date="2020-05" db="EMBL/GenBank/DDBJ databases">
        <title>Complete genome sequencing of Campylobacter and Arcobacter type strains.</title>
        <authorList>
            <person name="Miller W.G."/>
            <person name="Yee E."/>
        </authorList>
    </citation>
    <scope>NUCLEOTIDE SEQUENCE [LARGE SCALE GENOMIC DNA]</scope>
    <source>
        <strain evidence="2 3">LMG 26156</strain>
    </source>
</reference>
<dbReference type="Proteomes" id="UP000503482">
    <property type="component" value="Chromosome"/>
</dbReference>
<dbReference type="AlphaFoldDB" id="A0AAE7E388"/>